<accession>A0ABT6NG37</accession>
<reference evidence="9 10" key="1">
    <citation type="submission" date="2023-04" db="EMBL/GenBank/DDBJ databases">
        <title>Fusibacter bizertensis strain WBS, isolated from littoral bottom sediments of the Arctic seas - biochemical and genomic analysis.</title>
        <authorList>
            <person name="Brioukhanov A.L."/>
        </authorList>
    </citation>
    <scope>NUCLEOTIDE SEQUENCE [LARGE SCALE GENOMIC DNA]</scope>
    <source>
        <strain evidence="9 10">WBS</strain>
    </source>
</reference>
<dbReference type="PRINTS" id="PR00368">
    <property type="entry name" value="FADPNR"/>
</dbReference>
<dbReference type="PANTHER" id="PTHR43429">
    <property type="entry name" value="PYRIDINE NUCLEOTIDE-DISULFIDE OXIDOREDUCTASE DOMAIN-CONTAINING"/>
    <property type="match status" value="1"/>
</dbReference>
<dbReference type="Proteomes" id="UP001158045">
    <property type="component" value="Unassembled WGS sequence"/>
</dbReference>
<dbReference type="SUPFAM" id="SSF51905">
    <property type="entry name" value="FAD/NAD(P)-binding domain"/>
    <property type="match status" value="1"/>
</dbReference>
<dbReference type="InterPro" id="IPR050260">
    <property type="entry name" value="FAD-bd_OxRdtase"/>
</dbReference>
<feature type="domain" description="FAD/NAD(P)-binding" evidence="8">
    <location>
        <begin position="1"/>
        <end position="283"/>
    </location>
</feature>
<organism evidence="9 10">
    <name type="scientific">Fusibacter bizertensis</name>
    <dbReference type="NCBI Taxonomy" id="1488331"/>
    <lineage>
        <taxon>Bacteria</taxon>
        <taxon>Bacillati</taxon>
        <taxon>Bacillota</taxon>
        <taxon>Clostridia</taxon>
        <taxon>Eubacteriales</taxon>
        <taxon>Eubacteriales Family XII. Incertae Sedis</taxon>
        <taxon>Fusibacter</taxon>
    </lineage>
</organism>
<evidence type="ECO:0000313" key="10">
    <source>
        <dbReference type="Proteomes" id="UP001158045"/>
    </source>
</evidence>
<dbReference type="Gene3D" id="3.50.50.60">
    <property type="entry name" value="FAD/NAD(P)-binding domain"/>
    <property type="match status" value="2"/>
</dbReference>
<sequence length="446" mass="49001">MKLVIIGAVAAGTSAGAKARRGDASLDIIIYEKDTDISYAACGLPFYIGGITDDIEALIPRTPKDFKTKYNIDVHIEHEVVKIDPVNKKLTVKNLKTNEQFYDDYDKLVIATGAYAFSPDIMGKDLPHVYNIRTAKDGIAIKAFIDLNHPKKAAVIGTGFIGFEMLENLIHLGMDVTIIDNDDKLTPHLDQEMADLLYEKLNAKGINFRMSSVTKEITEDEIIFENGDKLKADLVILAIGIRPETRLAKEAGIALGETKAIKVNSKMQTNIEDIYACGDCIETYSVITGKPVYLPLGTSANKTGRIAGDVITGGNLSYQGNLKTSIFKVFDYTVAMSGLSLKESQSAGYDVVTVKHTARNKPAYIGGEEMHIFAIADKNTHRLLGVQIIGHEGVDKHIDLYAVLMTYGIKVEEFFHLDLAYAPPFSNVKDAVHYTGMILESKLSKE</sequence>
<evidence type="ECO:0000256" key="2">
    <source>
        <dbReference type="ARBA" id="ARBA00009130"/>
    </source>
</evidence>
<evidence type="ECO:0000313" key="9">
    <source>
        <dbReference type="EMBL" id="MDH8679400.1"/>
    </source>
</evidence>
<evidence type="ECO:0000256" key="4">
    <source>
        <dbReference type="ARBA" id="ARBA00022827"/>
    </source>
</evidence>
<dbReference type="RefSeq" id="WP_281095296.1">
    <property type="nucleotide sequence ID" value="NZ_JARYZI010000011.1"/>
</dbReference>
<keyword evidence="4" id="KW-0274">FAD</keyword>
<keyword evidence="6" id="KW-0676">Redox-active center</keyword>
<dbReference type="InterPro" id="IPR016156">
    <property type="entry name" value="FAD/NAD-linked_Rdtase_dimer_sf"/>
</dbReference>
<evidence type="ECO:0000256" key="6">
    <source>
        <dbReference type="ARBA" id="ARBA00023284"/>
    </source>
</evidence>
<keyword evidence="3" id="KW-0285">Flavoprotein</keyword>
<feature type="domain" description="Pyridine nucleotide-disulphide oxidoreductase dimerisation" evidence="7">
    <location>
        <begin position="327"/>
        <end position="428"/>
    </location>
</feature>
<dbReference type="EMBL" id="JARYZI010000011">
    <property type="protein sequence ID" value="MDH8679400.1"/>
    <property type="molecule type" value="Genomic_DNA"/>
</dbReference>
<dbReference type="PANTHER" id="PTHR43429:SF1">
    <property type="entry name" value="NAD(P)H SULFUR OXIDOREDUCTASE (COA-DEPENDENT)"/>
    <property type="match status" value="1"/>
</dbReference>
<evidence type="ECO:0000259" key="8">
    <source>
        <dbReference type="Pfam" id="PF07992"/>
    </source>
</evidence>
<dbReference type="PRINTS" id="PR00411">
    <property type="entry name" value="PNDRDTASEI"/>
</dbReference>
<evidence type="ECO:0000256" key="3">
    <source>
        <dbReference type="ARBA" id="ARBA00022630"/>
    </source>
</evidence>
<comment type="cofactor">
    <cofactor evidence="1">
        <name>FAD</name>
        <dbReference type="ChEBI" id="CHEBI:57692"/>
    </cofactor>
</comment>
<comment type="similarity">
    <text evidence="2">Belongs to the class-III pyridine nucleotide-disulfide oxidoreductase family.</text>
</comment>
<name>A0ABT6NG37_9FIRM</name>
<dbReference type="SUPFAM" id="SSF55424">
    <property type="entry name" value="FAD/NAD-linked reductases, dimerisation (C-terminal) domain"/>
    <property type="match status" value="1"/>
</dbReference>
<proteinExistence type="inferred from homology"/>
<comment type="caution">
    <text evidence="9">The sequence shown here is derived from an EMBL/GenBank/DDBJ whole genome shotgun (WGS) entry which is preliminary data.</text>
</comment>
<evidence type="ECO:0000259" key="7">
    <source>
        <dbReference type="Pfam" id="PF02852"/>
    </source>
</evidence>
<dbReference type="Pfam" id="PF07992">
    <property type="entry name" value="Pyr_redox_2"/>
    <property type="match status" value="1"/>
</dbReference>
<dbReference type="Pfam" id="PF02852">
    <property type="entry name" value="Pyr_redox_dim"/>
    <property type="match status" value="1"/>
</dbReference>
<dbReference type="InterPro" id="IPR023753">
    <property type="entry name" value="FAD/NAD-binding_dom"/>
</dbReference>
<protein>
    <submittedName>
        <fullName evidence="9">FAD-dependent oxidoreductase</fullName>
    </submittedName>
</protein>
<dbReference type="InterPro" id="IPR036188">
    <property type="entry name" value="FAD/NAD-bd_sf"/>
</dbReference>
<dbReference type="InterPro" id="IPR004099">
    <property type="entry name" value="Pyr_nucl-diS_OxRdtase_dimer"/>
</dbReference>
<evidence type="ECO:0000256" key="5">
    <source>
        <dbReference type="ARBA" id="ARBA00023002"/>
    </source>
</evidence>
<gene>
    <name evidence="9" type="ORF">QE109_14675</name>
</gene>
<keyword evidence="10" id="KW-1185">Reference proteome</keyword>
<evidence type="ECO:0000256" key="1">
    <source>
        <dbReference type="ARBA" id="ARBA00001974"/>
    </source>
</evidence>
<keyword evidence="5" id="KW-0560">Oxidoreductase</keyword>